<dbReference type="GO" id="GO:0003677">
    <property type="term" value="F:DNA binding"/>
    <property type="evidence" value="ECO:0007669"/>
    <property type="project" value="InterPro"/>
</dbReference>
<keyword evidence="2" id="KW-1185">Reference proteome</keyword>
<proteinExistence type="predicted"/>
<keyword evidence="1" id="KW-0540">Nuclease</keyword>
<comment type="caution">
    <text evidence="1">The sequence shown here is derived from an EMBL/GenBank/DDBJ whole genome shotgun (WGS) entry which is preliminary data.</text>
</comment>
<accession>A0A846HGU2</accession>
<dbReference type="Pfam" id="PF09571">
    <property type="entry name" value="RE_XcyI"/>
    <property type="match status" value="1"/>
</dbReference>
<dbReference type="GO" id="GO:0009307">
    <property type="term" value="P:DNA restriction-modification system"/>
    <property type="evidence" value="ECO:0007669"/>
    <property type="project" value="InterPro"/>
</dbReference>
<keyword evidence="1" id="KW-0378">Hydrolase</keyword>
<sequence length="223" mass="25783">MTTEETNLLTEANRVNYRLRSTFFYRKLKEYNTLSFNAKINALLPVKHLYNWDAWVNWGIGEDAFTYINEHPDFELIQIFCHPRLIREHSTLLAYYRNIAALSQKAVKYLVGVDVKKIETDEENRYSLTEDKALALSQLFNEHISLIIDSSIESLTKEELYGILLASTGAQIDGSWRNAIGEEAEKVVQRLLIKEAKEHNLLAAFIPRVSTAIELYNPDKLEE</sequence>
<name>A0A846HGU2_9CYAN</name>
<dbReference type="GO" id="GO:0000287">
    <property type="term" value="F:magnesium ion binding"/>
    <property type="evidence" value="ECO:0007669"/>
    <property type="project" value="InterPro"/>
</dbReference>
<dbReference type="InterPro" id="IPR019071">
    <property type="entry name" value="Restrct_endonuc_II_XcyI"/>
</dbReference>
<dbReference type="GO" id="GO:0009036">
    <property type="term" value="F:type II site-specific deoxyribonuclease activity"/>
    <property type="evidence" value="ECO:0007669"/>
    <property type="project" value="InterPro"/>
</dbReference>
<gene>
    <name evidence="1" type="ORF">PI95_029665</name>
</gene>
<evidence type="ECO:0000313" key="2">
    <source>
        <dbReference type="Proteomes" id="UP000031549"/>
    </source>
</evidence>
<organism evidence="1 2">
    <name type="scientific">Hassallia byssoidea VB512170</name>
    <dbReference type="NCBI Taxonomy" id="1304833"/>
    <lineage>
        <taxon>Bacteria</taxon>
        <taxon>Bacillati</taxon>
        <taxon>Cyanobacteriota</taxon>
        <taxon>Cyanophyceae</taxon>
        <taxon>Nostocales</taxon>
        <taxon>Tolypothrichaceae</taxon>
        <taxon>Hassallia</taxon>
    </lineage>
</organism>
<dbReference type="AlphaFoldDB" id="A0A846HGU2"/>
<protein>
    <submittedName>
        <fullName evidence="1">XcyI family restriction endonuclease</fullName>
    </submittedName>
</protein>
<keyword evidence="1" id="KW-0255">Endonuclease</keyword>
<reference evidence="1 2" key="1">
    <citation type="journal article" date="2015" name="Genome Announc.">
        <title>Draft Genome Sequence of Cyanobacterium Hassallia byssoidea Strain VB512170, Isolated from Monuments in India.</title>
        <authorList>
            <person name="Singh D."/>
            <person name="Chandrababunaidu M.M."/>
            <person name="Panda A."/>
            <person name="Sen D."/>
            <person name="Bhattacharyya S."/>
            <person name="Adhikary S.P."/>
            <person name="Tripathy S."/>
        </authorList>
    </citation>
    <scope>NUCLEOTIDE SEQUENCE [LARGE SCALE GENOMIC DNA]</scope>
    <source>
        <strain evidence="1 2">VB512170</strain>
    </source>
</reference>
<dbReference type="Proteomes" id="UP000031549">
    <property type="component" value="Unassembled WGS sequence"/>
</dbReference>
<evidence type="ECO:0000313" key="1">
    <source>
        <dbReference type="EMBL" id="NEU76566.1"/>
    </source>
</evidence>
<dbReference type="EMBL" id="JTCM02000118">
    <property type="protein sequence ID" value="NEU76566.1"/>
    <property type="molecule type" value="Genomic_DNA"/>
</dbReference>